<keyword evidence="2" id="KW-0472">Membrane</keyword>
<evidence type="ECO:0000313" key="3">
    <source>
        <dbReference type="EMBL" id="PPQ75153.1"/>
    </source>
</evidence>
<sequence>MQASPTTTRWQSNLVVAITMRIIVLVLLILALAVYFVKKRRAGWTWRDCETGREDTRLLDEPDTVRDSEDQQSPQAAPSGTHNTSETIQGAGEP</sequence>
<reference evidence="3 4" key="1">
    <citation type="journal article" date="2018" name="Evol. Lett.">
        <title>Horizontal gene cluster transfer increased hallucinogenic mushroom diversity.</title>
        <authorList>
            <person name="Reynolds H.T."/>
            <person name="Vijayakumar V."/>
            <person name="Gluck-Thaler E."/>
            <person name="Korotkin H.B."/>
            <person name="Matheny P.B."/>
            <person name="Slot J.C."/>
        </authorList>
    </citation>
    <scope>NUCLEOTIDE SEQUENCE [LARGE SCALE GENOMIC DNA]</scope>
    <source>
        <strain evidence="3 4">SRW20</strain>
    </source>
</reference>
<evidence type="ECO:0000256" key="1">
    <source>
        <dbReference type="SAM" id="MobiDB-lite"/>
    </source>
</evidence>
<name>A0A409W9G3_9AGAR</name>
<comment type="caution">
    <text evidence="3">The sequence shown here is derived from an EMBL/GenBank/DDBJ whole genome shotgun (WGS) entry which is preliminary data.</text>
</comment>
<evidence type="ECO:0000256" key="2">
    <source>
        <dbReference type="SAM" id="Phobius"/>
    </source>
</evidence>
<feature type="compositionally biased region" description="Polar residues" evidence="1">
    <location>
        <begin position="71"/>
        <end position="88"/>
    </location>
</feature>
<feature type="transmembrane region" description="Helical" evidence="2">
    <location>
        <begin position="14"/>
        <end position="37"/>
    </location>
</feature>
<feature type="region of interest" description="Disordered" evidence="1">
    <location>
        <begin position="51"/>
        <end position="94"/>
    </location>
</feature>
<accession>A0A409W9G3</accession>
<gene>
    <name evidence="3" type="ORF">CVT26_012189</name>
</gene>
<dbReference type="InParanoid" id="A0A409W9G3"/>
<proteinExistence type="predicted"/>
<keyword evidence="2" id="KW-1133">Transmembrane helix</keyword>
<dbReference type="Proteomes" id="UP000284706">
    <property type="component" value="Unassembled WGS sequence"/>
</dbReference>
<dbReference type="AlphaFoldDB" id="A0A409W9G3"/>
<keyword evidence="2" id="KW-0812">Transmembrane</keyword>
<dbReference type="EMBL" id="NHYE01005284">
    <property type="protein sequence ID" value="PPQ75153.1"/>
    <property type="molecule type" value="Genomic_DNA"/>
</dbReference>
<keyword evidence="4" id="KW-1185">Reference proteome</keyword>
<protein>
    <submittedName>
        <fullName evidence="3">Uncharacterized protein</fullName>
    </submittedName>
</protein>
<feature type="compositionally biased region" description="Basic and acidic residues" evidence="1">
    <location>
        <begin position="51"/>
        <end position="69"/>
    </location>
</feature>
<organism evidence="3 4">
    <name type="scientific">Gymnopilus dilepis</name>
    <dbReference type="NCBI Taxonomy" id="231916"/>
    <lineage>
        <taxon>Eukaryota</taxon>
        <taxon>Fungi</taxon>
        <taxon>Dikarya</taxon>
        <taxon>Basidiomycota</taxon>
        <taxon>Agaricomycotina</taxon>
        <taxon>Agaricomycetes</taxon>
        <taxon>Agaricomycetidae</taxon>
        <taxon>Agaricales</taxon>
        <taxon>Agaricineae</taxon>
        <taxon>Hymenogastraceae</taxon>
        <taxon>Gymnopilus</taxon>
    </lineage>
</organism>
<evidence type="ECO:0000313" key="4">
    <source>
        <dbReference type="Proteomes" id="UP000284706"/>
    </source>
</evidence>